<dbReference type="Pfam" id="PF11575">
    <property type="entry name" value="FhuF_C"/>
    <property type="match status" value="1"/>
</dbReference>
<protein>
    <submittedName>
        <fullName evidence="2">(2Fe-2S)-binding protein</fullName>
    </submittedName>
</protein>
<gene>
    <name evidence="2" type="ORF">ACFPEN_00775</name>
</gene>
<dbReference type="RefSeq" id="WP_417922007.1">
    <property type="nucleotide sequence ID" value="NZ_JBHSFS010000001.1"/>
</dbReference>
<dbReference type="InterPro" id="IPR024726">
    <property type="entry name" value="FhuF_C"/>
</dbReference>
<name>A0ABV9BCB8_9ACTN</name>
<evidence type="ECO:0000313" key="2">
    <source>
        <dbReference type="EMBL" id="MFC4511461.1"/>
    </source>
</evidence>
<dbReference type="InterPro" id="IPR008090">
    <property type="entry name" value="Fe_iron_reduct"/>
</dbReference>
<dbReference type="EMBL" id="JBHSFS010000001">
    <property type="protein sequence ID" value="MFC4511461.1"/>
    <property type="molecule type" value="Genomic_DNA"/>
</dbReference>
<comment type="caution">
    <text evidence="2">The sequence shown here is derived from an EMBL/GenBank/DDBJ whole genome shotgun (WGS) entry which is preliminary data.</text>
</comment>
<evidence type="ECO:0000259" key="1">
    <source>
        <dbReference type="Pfam" id="PF11575"/>
    </source>
</evidence>
<organism evidence="2 3">
    <name type="scientific">Streptomyces ehimensis</name>
    <dbReference type="NCBI Taxonomy" id="68195"/>
    <lineage>
        <taxon>Bacteria</taxon>
        <taxon>Bacillati</taxon>
        <taxon>Actinomycetota</taxon>
        <taxon>Actinomycetes</taxon>
        <taxon>Kitasatosporales</taxon>
        <taxon>Streptomycetaceae</taxon>
        <taxon>Streptomyces</taxon>
    </lineage>
</organism>
<feature type="domain" description="Ferric siderophore reductase C-terminal" evidence="1">
    <location>
        <begin position="195"/>
        <end position="215"/>
    </location>
</feature>
<dbReference type="PRINTS" id="PR01714">
    <property type="entry name" value="2FE2SRDCTASE"/>
</dbReference>
<proteinExistence type="predicted"/>
<reference evidence="3" key="1">
    <citation type="journal article" date="2019" name="Int. J. Syst. Evol. Microbiol.">
        <title>The Global Catalogue of Microorganisms (GCM) 10K type strain sequencing project: providing services to taxonomists for standard genome sequencing and annotation.</title>
        <authorList>
            <consortium name="The Broad Institute Genomics Platform"/>
            <consortium name="The Broad Institute Genome Sequencing Center for Infectious Disease"/>
            <person name="Wu L."/>
            <person name="Ma J."/>
        </authorList>
    </citation>
    <scope>NUCLEOTIDE SEQUENCE [LARGE SCALE GENOMIC DNA]</scope>
    <source>
        <strain evidence="3">CECT 8064</strain>
    </source>
</reference>
<keyword evidence="3" id="KW-1185">Reference proteome</keyword>
<evidence type="ECO:0000313" key="3">
    <source>
        <dbReference type="Proteomes" id="UP001595990"/>
    </source>
</evidence>
<sequence>MCFDELAEVGPFFALRTGEGGLPLLHEETVRRRVTTVGERLGTDDTRVAASIAFQGIAGRLLSIGLGSAVLTGEVPDLAAGGLRWDPARTAPDDLWLPTPAALPGEDLGSTVLHGLLVPLHDRIRAVTPISSPLLWGNAGSSLAGALRVLHSWLLGRHRPEEAARAIALAEGAFADPLLHDTGTLTTTDNITFIRRTCCLYYRVPGGGMCGDCVLRHPPPHSARHSDRR</sequence>
<accession>A0ABV9BCB8</accession>
<dbReference type="Proteomes" id="UP001595990">
    <property type="component" value="Unassembled WGS sequence"/>
</dbReference>